<dbReference type="InterPro" id="IPR036875">
    <property type="entry name" value="Znf_CCHC_sf"/>
</dbReference>
<keyword evidence="1" id="KW-0862">Zinc</keyword>
<dbReference type="PANTHER" id="PTHR15503">
    <property type="entry name" value="LDOC1 RELATED"/>
    <property type="match status" value="1"/>
</dbReference>
<dbReference type="Gene3D" id="4.10.60.10">
    <property type="entry name" value="Zinc finger, CCHC-type"/>
    <property type="match status" value="1"/>
</dbReference>
<accession>A0A1W5DE98</accession>
<keyword evidence="1" id="KW-0479">Metal-binding</keyword>
<organism evidence="3 4">
    <name type="scientific">Lasallia pustulata</name>
    <dbReference type="NCBI Taxonomy" id="136370"/>
    <lineage>
        <taxon>Eukaryota</taxon>
        <taxon>Fungi</taxon>
        <taxon>Dikarya</taxon>
        <taxon>Ascomycota</taxon>
        <taxon>Pezizomycotina</taxon>
        <taxon>Lecanoromycetes</taxon>
        <taxon>OSLEUM clade</taxon>
        <taxon>Umbilicariomycetidae</taxon>
        <taxon>Umbilicariales</taxon>
        <taxon>Umbilicariaceae</taxon>
        <taxon>Lasallia</taxon>
    </lineage>
</organism>
<evidence type="ECO:0000313" key="4">
    <source>
        <dbReference type="Proteomes" id="UP000192927"/>
    </source>
</evidence>
<dbReference type="InterPro" id="IPR005162">
    <property type="entry name" value="Retrotrans_gag_dom"/>
</dbReference>
<dbReference type="Proteomes" id="UP000192927">
    <property type="component" value="Unassembled WGS sequence"/>
</dbReference>
<reference evidence="4" key="1">
    <citation type="submission" date="2017-03" db="EMBL/GenBank/DDBJ databases">
        <authorList>
            <person name="Sharma R."/>
            <person name="Thines M."/>
        </authorList>
    </citation>
    <scope>NUCLEOTIDE SEQUENCE [LARGE SCALE GENOMIC DNA]</scope>
</reference>
<sequence>MSNGGRIKLCPFLTQLWLKLSSNTDWFSTENEKLGYAVSRLKGAAANQVLPYVTRDGVNTQLLSSVEALTTLLTQAFGDPNPKVTAQREMHNLKQANRDFGTYLAEFLCLAPNTEYDNNTKLAALREGLSHELRTLLLTILNESDNFDDYVALFRKLNSKQQAEKHRSKPFVTRASNSTINTVRINNAPSFTSVVRSTPAVPSATVPATTMTGTYSGPMDLSSGRFQKLSHEEKERRNREGLCQYCGGAGHIARVCPNISKPRPIPVAELDVSSNTIKGSENA</sequence>
<dbReference type="Pfam" id="PF03732">
    <property type="entry name" value="Retrotrans_gag"/>
    <property type="match status" value="1"/>
</dbReference>
<dbReference type="SUPFAM" id="SSF57756">
    <property type="entry name" value="Retrovirus zinc finger-like domains"/>
    <property type="match status" value="1"/>
</dbReference>
<dbReference type="PANTHER" id="PTHR15503:SF22">
    <property type="entry name" value="TRANSPOSON TY3-I GAG POLYPROTEIN"/>
    <property type="match status" value="1"/>
</dbReference>
<name>A0A1W5DE98_9LECA</name>
<evidence type="ECO:0000313" key="3">
    <source>
        <dbReference type="EMBL" id="SLM41523.1"/>
    </source>
</evidence>
<dbReference type="PROSITE" id="PS50158">
    <property type="entry name" value="ZF_CCHC"/>
    <property type="match status" value="1"/>
</dbReference>
<dbReference type="EMBL" id="FWEW01003883">
    <property type="protein sequence ID" value="SLM41523.1"/>
    <property type="molecule type" value="Genomic_DNA"/>
</dbReference>
<dbReference type="GO" id="GO:0008270">
    <property type="term" value="F:zinc ion binding"/>
    <property type="evidence" value="ECO:0007669"/>
    <property type="project" value="UniProtKB-KW"/>
</dbReference>
<evidence type="ECO:0000259" key="2">
    <source>
        <dbReference type="PROSITE" id="PS50158"/>
    </source>
</evidence>
<dbReference type="InterPro" id="IPR032567">
    <property type="entry name" value="RTL1-rel"/>
</dbReference>
<proteinExistence type="predicted"/>
<keyword evidence="1" id="KW-0863">Zinc-finger</keyword>
<feature type="domain" description="CCHC-type" evidence="2">
    <location>
        <begin position="243"/>
        <end position="258"/>
    </location>
</feature>
<dbReference type="SMART" id="SM00343">
    <property type="entry name" value="ZnF_C2HC"/>
    <property type="match status" value="1"/>
</dbReference>
<dbReference type="AlphaFoldDB" id="A0A1W5DE98"/>
<dbReference type="InterPro" id="IPR001878">
    <property type="entry name" value="Znf_CCHC"/>
</dbReference>
<protein>
    <submittedName>
        <fullName evidence="3">Zinc finger, CCHC-type</fullName>
    </submittedName>
</protein>
<evidence type="ECO:0000256" key="1">
    <source>
        <dbReference type="PROSITE-ProRule" id="PRU00047"/>
    </source>
</evidence>
<keyword evidence="4" id="KW-1185">Reference proteome</keyword>
<dbReference type="GO" id="GO:0003676">
    <property type="term" value="F:nucleic acid binding"/>
    <property type="evidence" value="ECO:0007669"/>
    <property type="project" value="InterPro"/>
</dbReference>